<dbReference type="AlphaFoldDB" id="A0A9D4CRL2"/>
<evidence type="ECO:0000313" key="1">
    <source>
        <dbReference type="EMBL" id="KAH3729434.1"/>
    </source>
</evidence>
<dbReference type="PANTHER" id="PTHR13338:SF4">
    <property type="entry name" value="NADH DEHYDROGENASE [UBIQUINONE] 1 ALPHA SUBCOMPLEX ASSEMBLY FACTOR 4"/>
    <property type="match status" value="1"/>
</dbReference>
<protein>
    <submittedName>
        <fullName evidence="1">Uncharacterized protein</fullName>
    </submittedName>
</protein>
<name>A0A9D4CRL2_DREPO</name>
<dbReference type="EMBL" id="JAIWYP010000012">
    <property type="protein sequence ID" value="KAH3729434.1"/>
    <property type="molecule type" value="Genomic_DNA"/>
</dbReference>
<evidence type="ECO:0000313" key="2">
    <source>
        <dbReference type="Proteomes" id="UP000828390"/>
    </source>
</evidence>
<dbReference type="PANTHER" id="PTHR13338">
    <property type="entry name" value="UPF0240 PROTEIN"/>
    <property type="match status" value="1"/>
</dbReference>
<dbReference type="InterPro" id="IPR009622">
    <property type="entry name" value="NDUFAF4"/>
</dbReference>
<accession>A0A9D4CRL2</accession>
<gene>
    <name evidence="1" type="ORF">DPMN_055405</name>
</gene>
<organism evidence="1 2">
    <name type="scientific">Dreissena polymorpha</name>
    <name type="common">Zebra mussel</name>
    <name type="synonym">Mytilus polymorpha</name>
    <dbReference type="NCBI Taxonomy" id="45954"/>
    <lineage>
        <taxon>Eukaryota</taxon>
        <taxon>Metazoa</taxon>
        <taxon>Spiralia</taxon>
        <taxon>Lophotrochozoa</taxon>
        <taxon>Mollusca</taxon>
        <taxon>Bivalvia</taxon>
        <taxon>Autobranchia</taxon>
        <taxon>Heteroconchia</taxon>
        <taxon>Euheterodonta</taxon>
        <taxon>Imparidentia</taxon>
        <taxon>Neoheterodontei</taxon>
        <taxon>Myida</taxon>
        <taxon>Dreissenoidea</taxon>
        <taxon>Dreissenidae</taxon>
        <taxon>Dreissena</taxon>
    </lineage>
</organism>
<dbReference type="GO" id="GO:0032981">
    <property type="term" value="P:mitochondrial respiratory chain complex I assembly"/>
    <property type="evidence" value="ECO:0007669"/>
    <property type="project" value="InterPro"/>
</dbReference>
<sequence>MVLKSYLFSAQENIQGEIGKKDGNLIGRVQDLNVQSEFLHPKIVSKSERPLPQLRTTDMDPIEALVNIKKVPRGKFSLLQANTILEKHASNPMEHTAESLANEYNLDLQQTFFFLRHYSKMNLEAEMRAPESSAMKEIIAKSEEKKEAYKNFMQNLFVGKR</sequence>
<dbReference type="Proteomes" id="UP000828390">
    <property type="component" value="Unassembled WGS sequence"/>
</dbReference>
<keyword evidence="2" id="KW-1185">Reference proteome</keyword>
<reference evidence="1" key="2">
    <citation type="submission" date="2020-11" db="EMBL/GenBank/DDBJ databases">
        <authorList>
            <person name="McCartney M.A."/>
            <person name="Auch B."/>
            <person name="Kono T."/>
            <person name="Mallez S."/>
            <person name="Becker A."/>
            <person name="Gohl D.M."/>
            <person name="Silverstein K.A.T."/>
            <person name="Koren S."/>
            <person name="Bechman K.B."/>
            <person name="Herman A."/>
            <person name="Abrahante J.E."/>
            <person name="Garbe J."/>
        </authorList>
    </citation>
    <scope>NUCLEOTIDE SEQUENCE</scope>
    <source>
        <strain evidence="1">Duluth1</strain>
        <tissue evidence="1">Whole animal</tissue>
    </source>
</reference>
<dbReference type="GO" id="GO:0005739">
    <property type="term" value="C:mitochondrion"/>
    <property type="evidence" value="ECO:0007669"/>
    <property type="project" value="TreeGrafter"/>
</dbReference>
<proteinExistence type="predicted"/>
<dbReference type="Pfam" id="PF06784">
    <property type="entry name" value="UPF0240"/>
    <property type="match status" value="1"/>
</dbReference>
<reference evidence="1" key="1">
    <citation type="journal article" date="2019" name="bioRxiv">
        <title>The Genome of the Zebra Mussel, Dreissena polymorpha: A Resource for Invasive Species Research.</title>
        <authorList>
            <person name="McCartney M.A."/>
            <person name="Auch B."/>
            <person name="Kono T."/>
            <person name="Mallez S."/>
            <person name="Zhang Y."/>
            <person name="Obille A."/>
            <person name="Becker A."/>
            <person name="Abrahante J.E."/>
            <person name="Garbe J."/>
            <person name="Badalamenti J.P."/>
            <person name="Herman A."/>
            <person name="Mangelson H."/>
            <person name="Liachko I."/>
            <person name="Sullivan S."/>
            <person name="Sone E.D."/>
            <person name="Koren S."/>
            <person name="Silverstein K.A.T."/>
            <person name="Beckman K.B."/>
            <person name="Gohl D.M."/>
        </authorList>
    </citation>
    <scope>NUCLEOTIDE SEQUENCE</scope>
    <source>
        <strain evidence="1">Duluth1</strain>
        <tissue evidence="1">Whole animal</tissue>
    </source>
</reference>
<comment type="caution">
    <text evidence="1">The sequence shown here is derived from an EMBL/GenBank/DDBJ whole genome shotgun (WGS) entry which is preliminary data.</text>
</comment>